<reference evidence="1 2" key="1">
    <citation type="submission" date="2018-11" db="EMBL/GenBank/DDBJ databases">
        <authorList>
            <consortium name="Pathogen Informatics"/>
        </authorList>
    </citation>
    <scope>NUCLEOTIDE SEQUENCE [LARGE SCALE GENOMIC DNA]</scope>
</reference>
<protein>
    <submittedName>
        <fullName evidence="1">Uncharacterized protein</fullName>
    </submittedName>
</protein>
<dbReference type="Proteomes" id="UP000271889">
    <property type="component" value="Unassembled WGS sequence"/>
</dbReference>
<keyword evidence="2" id="KW-1185">Reference proteome</keyword>
<name>A0A3P7REF3_CYLGO</name>
<gene>
    <name evidence="1" type="ORF">CGOC_LOCUS13892</name>
</gene>
<dbReference type="EMBL" id="UYRV01136342">
    <property type="protein sequence ID" value="VDN39109.1"/>
    <property type="molecule type" value="Genomic_DNA"/>
</dbReference>
<evidence type="ECO:0000313" key="1">
    <source>
        <dbReference type="EMBL" id="VDN39109.1"/>
    </source>
</evidence>
<organism evidence="1 2">
    <name type="scientific">Cylicostephanus goldi</name>
    <name type="common">Nematode worm</name>
    <dbReference type="NCBI Taxonomy" id="71465"/>
    <lineage>
        <taxon>Eukaryota</taxon>
        <taxon>Metazoa</taxon>
        <taxon>Ecdysozoa</taxon>
        <taxon>Nematoda</taxon>
        <taxon>Chromadorea</taxon>
        <taxon>Rhabditida</taxon>
        <taxon>Rhabditina</taxon>
        <taxon>Rhabditomorpha</taxon>
        <taxon>Strongyloidea</taxon>
        <taxon>Strongylidae</taxon>
        <taxon>Cylicostephanus</taxon>
    </lineage>
</organism>
<accession>A0A3P7REF3</accession>
<proteinExistence type="predicted"/>
<sequence>MKVTQEVNSLVNRHRMSKMIWWRIPNVKLLLTAKRKMEKMKKESQNGPRLFFWLITLSTLRQLLSVSLSFL</sequence>
<evidence type="ECO:0000313" key="2">
    <source>
        <dbReference type="Proteomes" id="UP000271889"/>
    </source>
</evidence>
<dbReference type="AlphaFoldDB" id="A0A3P7REF3"/>